<name>A0A3A3FMY5_9BURK</name>
<dbReference type="SUPFAM" id="SSF52540">
    <property type="entry name" value="P-loop containing nucleoside triphosphate hydrolases"/>
    <property type="match status" value="1"/>
</dbReference>
<comment type="caution">
    <text evidence="1">The sequence shown here is derived from an EMBL/GenBank/DDBJ whole genome shotgun (WGS) entry which is preliminary data.</text>
</comment>
<dbReference type="Proteomes" id="UP000265955">
    <property type="component" value="Unassembled WGS sequence"/>
</dbReference>
<reference evidence="2" key="1">
    <citation type="submission" date="2018-09" db="EMBL/GenBank/DDBJ databases">
        <authorList>
            <person name="Zhu H."/>
        </authorList>
    </citation>
    <scope>NUCLEOTIDE SEQUENCE [LARGE SCALE GENOMIC DNA]</scope>
    <source>
        <strain evidence="2">K1R23-30</strain>
    </source>
</reference>
<protein>
    <recommendedName>
        <fullName evidence="3">Thymidylate kinase</fullName>
    </recommendedName>
</protein>
<dbReference type="AlphaFoldDB" id="A0A3A3FMY5"/>
<keyword evidence="2" id="KW-1185">Reference proteome</keyword>
<organism evidence="1 2">
    <name type="scientific">Noviherbaspirillum saxi</name>
    <dbReference type="NCBI Taxonomy" id="2320863"/>
    <lineage>
        <taxon>Bacteria</taxon>
        <taxon>Pseudomonadati</taxon>
        <taxon>Pseudomonadota</taxon>
        <taxon>Betaproteobacteria</taxon>
        <taxon>Burkholderiales</taxon>
        <taxon>Oxalobacteraceae</taxon>
        <taxon>Noviherbaspirillum</taxon>
    </lineage>
</organism>
<gene>
    <name evidence="1" type="ORF">D3871_22395</name>
</gene>
<dbReference type="EMBL" id="QYUO01000002">
    <property type="protein sequence ID" value="RJF96091.1"/>
    <property type="molecule type" value="Genomic_DNA"/>
</dbReference>
<evidence type="ECO:0008006" key="3">
    <source>
        <dbReference type="Google" id="ProtNLM"/>
    </source>
</evidence>
<dbReference type="InterPro" id="IPR027417">
    <property type="entry name" value="P-loop_NTPase"/>
</dbReference>
<evidence type="ECO:0000313" key="1">
    <source>
        <dbReference type="EMBL" id="RJF96091.1"/>
    </source>
</evidence>
<sequence>MWLIEGLPGAGKSTMAEYLCVLARQSGYGATWFLEEAVDHPVHPASLKIHRNGCENFIEECLRSWSRFVDRCVSDDTIHILEGSAFQSTVRFMMEIGLPAIGDYFSRFEEIVAPLNPRMVYLRPQDARQHSQYVSQLRGEGWTNQVSGYLENTWYSKCEGLKGIGGMHGFWADYAELCDALVLRMKMPVLTIEFIPGDWERHRSVTARFLGLKEHDDGLV</sequence>
<evidence type="ECO:0000313" key="2">
    <source>
        <dbReference type="Proteomes" id="UP000265955"/>
    </source>
</evidence>
<proteinExistence type="predicted"/>
<accession>A0A3A3FMY5</accession>
<dbReference type="RefSeq" id="WP_119771237.1">
    <property type="nucleotide sequence ID" value="NZ_QYUO01000002.1"/>
</dbReference>
<dbReference type="OrthoDB" id="8211253at2"/>